<feature type="non-terminal residue" evidence="1">
    <location>
        <position position="1"/>
    </location>
</feature>
<accession>A0A5A7Q1N8</accession>
<keyword evidence="2" id="KW-1185">Reference proteome</keyword>
<evidence type="ECO:0000313" key="1">
    <source>
        <dbReference type="EMBL" id="GER39030.1"/>
    </source>
</evidence>
<dbReference type="AlphaFoldDB" id="A0A5A7Q1N8"/>
<evidence type="ECO:0000313" key="2">
    <source>
        <dbReference type="Proteomes" id="UP000325081"/>
    </source>
</evidence>
<comment type="caution">
    <text evidence="1">The sequence shown here is derived from an EMBL/GenBank/DDBJ whole genome shotgun (WGS) entry which is preliminary data.</text>
</comment>
<protein>
    <submittedName>
        <fullName evidence="1">Aldolase superfamily protein</fullName>
    </submittedName>
</protein>
<dbReference type="Proteomes" id="UP000325081">
    <property type="component" value="Unassembled WGS sequence"/>
</dbReference>
<dbReference type="EMBL" id="BKCP01005572">
    <property type="protein sequence ID" value="GER39030.1"/>
    <property type="molecule type" value="Genomic_DNA"/>
</dbReference>
<sequence length="183" mass="20662">GQSIIGLIASLLGLEYQKFPVFRRESLTFFFFWKEPNGQRERTALTPTASLLAWADCLVRTDRTASLAQETGKRLTRTDGRELACYRLTDLLFSLLGFFLQPAFKPRAKAPEKEIIRQDKSCDSARHQMTSSKIGLLAFPFEEIGPFTFLLDALEAFHSIALSGSKDTTRESVPLHPLSQYRA</sequence>
<gene>
    <name evidence="1" type="ORF">STAS_15611</name>
</gene>
<organism evidence="1 2">
    <name type="scientific">Striga asiatica</name>
    <name type="common">Asiatic witchweed</name>
    <name type="synonym">Buchnera asiatica</name>
    <dbReference type="NCBI Taxonomy" id="4170"/>
    <lineage>
        <taxon>Eukaryota</taxon>
        <taxon>Viridiplantae</taxon>
        <taxon>Streptophyta</taxon>
        <taxon>Embryophyta</taxon>
        <taxon>Tracheophyta</taxon>
        <taxon>Spermatophyta</taxon>
        <taxon>Magnoliopsida</taxon>
        <taxon>eudicotyledons</taxon>
        <taxon>Gunneridae</taxon>
        <taxon>Pentapetalae</taxon>
        <taxon>asterids</taxon>
        <taxon>lamiids</taxon>
        <taxon>Lamiales</taxon>
        <taxon>Orobanchaceae</taxon>
        <taxon>Buchnereae</taxon>
        <taxon>Striga</taxon>
    </lineage>
</organism>
<proteinExistence type="predicted"/>
<name>A0A5A7Q1N8_STRAF</name>
<reference evidence="2" key="1">
    <citation type="journal article" date="2019" name="Curr. Biol.">
        <title>Genome Sequence of Striga asiatica Provides Insight into the Evolution of Plant Parasitism.</title>
        <authorList>
            <person name="Yoshida S."/>
            <person name="Kim S."/>
            <person name="Wafula E.K."/>
            <person name="Tanskanen J."/>
            <person name="Kim Y.M."/>
            <person name="Honaas L."/>
            <person name="Yang Z."/>
            <person name="Spallek T."/>
            <person name="Conn C.E."/>
            <person name="Ichihashi Y."/>
            <person name="Cheong K."/>
            <person name="Cui S."/>
            <person name="Der J.P."/>
            <person name="Gundlach H."/>
            <person name="Jiao Y."/>
            <person name="Hori C."/>
            <person name="Ishida J.K."/>
            <person name="Kasahara H."/>
            <person name="Kiba T."/>
            <person name="Kim M.S."/>
            <person name="Koo N."/>
            <person name="Laohavisit A."/>
            <person name="Lee Y.H."/>
            <person name="Lumba S."/>
            <person name="McCourt P."/>
            <person name="Mortimer J.C."/>
            <person name="Mutuku J.M."/>
            <person name="Nomura T."/>
            <person name="Sasaki-Sekimoto Y."/>
            <person name="Seto Y."/>
            <person name="Wang Y."/>
            <person name="Wakatake T."/>
            <person name="Sakakibara H."/>
            <person name="Demura T."/>
            <person name="Yamaguchi S."/>
            <person name="Yoneyama K."/>
            <person name="Manabe R.I."/>
            <person name="Nelson D.C."/>
            <person name="Schulman A.H."/>
            <person name="Timko M.P."/>
            <person name="dePamphilis C.W."/>
            <person name="Choi D."/>
            <person name="Shirasu K."/>
        </authorList>
    </citation>
    <scope>NUCLEOTIDE SEQUENCE [LARGE SCALE GENOMIC DNA]</scope>
    <source>
        <strain evidence="2">cv. UVA1</strain>
    </source>
</reference>